<dbReference type="EMBL" id="JARKNE010000009">
    <property type="protein sequence ID" value="KAK5802076.1"/>
    <property type="molecule type" value="Genomic_DNA"/>
</dbReference>
<proteinExistence type="predicted"/>
<comment type="caution">
    <text evidence="1">The sequence shown here is derived from an EMBL/GenBank/DDBJ whole genome shotgun (WGS) entry which is preliminary data.</text>
</comment>
<reference evidence="1 2" key="1">
    <citation type="submission" date="2023-03" db="EMBL/GenBank/DDBJ databases">
        <title>WGS of Gossypium arboreum.</title>
        <authorList>
            <person name="Yu D."/>
        </authorList>
    </citation>
    <scope>NUCLEOTIDE SEQUENCE [LARGE SCALE GENOMIC DNA]</scope>
    <source>
        <tissue evidence="1">Leaf</tissue>
    </source>
</reference>
<accession>A0ABR0NMA9</accession>
<evidence type="ECO:0000313" key="2">
    <source>
        <dbReference type="Proteomes" id="UP001358586"/>
    </source>
</evidence>
<protein>
    <submittedName>
        <fullName evidence="1">Uncharacterized protein</fullName>
    </submittedName>
</protein>
<name>A0ABR0NMA9_GOSAR</name>
<organism evidence="1 2">
    <name type="scientific">Gossypium arboreum</name>
    <name type="common">Tree cotton</name>
    <name type="synonym">Gossypium nanking</name>
    <dbReference type="NCBI Taxonomy" id="29729"/>
    <lineage>
        <taxon>Eukaryota</taxon>
        <taxon>Viridiplantae</taxon>
        <taxon>Streptophyta</taxon>
        <taxon>Embryophyta</taxon>
        <taxon>Tracheophyta</taxon>
        <taxon>Spermatophyta</taxon>
        <taxon>Magnoliopsida</taxon>
        <taxon>eudicotyledons</taxon>
        <taxon>Gunneridae</taxon>
        <taxon>Pentapetalae</taxon>
        <taxon>rosids</taxon>
        <taxon>malvids</taxon>
        <taxon>Malvales</taxon>
        <taxon>Malvaceae</taxon>
        <taxon>Malvoideae</taxon>
        <taxon>Gossypium</taxon>
    </lineage>
</organism>
<dbReference type="Proteomes" id="UP001358586">
    <property type="component" value="Chromosome 9"/>
</dbReference>
<sequence>MCHGLHELQNYPKQAIVKRKATSELDESSKRLPPKEEVSLSLNLGENVTIKIVKLGPMRLNSIEALELAELSTRLPLMGEVSGVSNFKEKEAMHVG</sequence>
<gene>
    <name evidence="1" type="ORF">PVK06_029658</name>
</gene>
<evidence type="ECO:0000313" key="1">
    <source>
        <dbReference type="EMBL" id="KAK5802076.1"/>
    </source>
</evidence>
<keyword evidence="2" id="KW-1185">Reference proteome</keyword>